<evidence type="ECO:0000313" key="1">
    <source>
        <dbReference type="EMBL" id="TMR14070.1"/>
    </source>
</evidence>
<dbReference type="OrthoDB" id="4774643at2"/>
<comment type="caution">
    <text evidence="1">The sequence shown here is derived from an EMBL/GenBank/DDBJ whole genome shotgun (WGS) entry which is preliminary data.</text>
</comment>
<proteinExistence type="predicted"/>
<dbReference type="AlphaFoldDB" id="A0A5S4FUT0"/>
<sequence>MSRIYFTAPAGRAELHGSENAHLGLLCQRIADDVLVSGGPELSERLRSLIPPDHYLYRDAGRPGGFSAFRACFGRDDPPLLVYNGSPLSTFEMAFNTALHLGSDAVRLAARVYAQSELHAFVEGGNRAWLAGLIDAGLAEGVLRRTLPWRGQPSQYPSGWEKVASFLRERDNEPVVLSSTLAGSWFPSAVVAGWRPPAGTDLMPASWRGDPEWDELDDDDRAEYEEMTIEELFDELTAAEQHRLGMQGLRRRSDGGMLLELKPAGWERYRFGHCLSLLDVAAADWRERIEARLNGA</sequence>
<gene>
    <name evidence="1" type="ORF">ETD86_29430</name>
</gene>
<keyword evidence="2" id="KW-1185">Reference proteome</keyword>
<evidence type="ECO:0000313" key="2">
    <source>
        <dbReference type="Proteomes" id="UP000309128"/>
    </source>
</evidence>
<organism evidence="1 2">
    <name type="scientific">Nonomuraea turkmeniaca</name>
    <dbReference type="NCBI Taxonomy" id="103838"/>
    <lineage>
        <taxon>Bacteria</taxon>
        <taxon>Bacillati</taxon>
        <taxon>Actinomycetota</taxon>
        <taxon>Actinomycetes</taxon>
        <taxon>Streptosporangiales</taxon>
        <taxon>Streptosporangiaceae</taxon>
        <taxon>Nonomuraea</taxon>
    </lineage>
</organism>
<protein>
    <submittedName>
        <fullName evidence="1">Uncharacterized protein</fullName>
    </submittedName>
</protein>
<dbReference type="Proteomes" id="UP000309128">
    <property type="component" value="Unassembled WGS sequence"/>
</dbReference>
<dbReference type="EMBL" id="VCKY01000114">
    <property type="protein sequence ID" value="TMR14070.1"/>
    <property type="molecule type" value="Genomic_DNA"/>
</dbReference>
<accession>A0A5S4FUT0</accession>
<reference evidence="1 2" key="1">
    <citation type="submission" date="2019-05" db="EMBL/GenBank/DDBJ databases">
        <title>Draft genome sequence of Nonomuraea turkmeniaca DSM 43926.</title>
        <authorList>
            <person name="Saricaoglu S."/>
            <person name="Isik K."/>
        </authorList>
    </citation>
    <scope>NUCLEOTIDE SEQUENCE [LARGE SCALE GENOMIC DNA]</scope>
    <source>
        <strain evidence="1 2">DSM 43926</strain>
    </source>
</reference>
<name>A0A5S4FUT0_9ACTN</name>